<dbReference type="Pfam" id="PF08031">
    <property type="entry name" value="BBE"/>
    <property type="match status" value="1"/>
</dbReference>
<dbReference type="Proteomes" id="UP000294508">
    <property type="component" value="Unassembled WGS sequence"/>
</dbReference>
<keyword evidence="5" id="KW-0560">Oxidoreductase</keyword>
<feature type="domain" description="FAD-binding PCMH-type" evidence="6">
    <location>
        <begin position="67"/>
        <end position="239"/>
    </location>
</feature>
<dbReference type="InterPro" id="IPR006094">
    <property type="entry name" value="Oxid_FAD_bind_N"/>
</dbReference>
<evidence type="ECO:0000313" key="7">
    <source>
        <dbReference type="EMBL" id="TCO19658.1"/>
    </source>
</evidence>
<comment type="similarity">
    <text evidence="2">Belongs to the oxygen-dependent FAD-linked oxidoreductase family.</text>
</comment>
<keyword evidence="8" id="KW-1185">Reference proteome</keyword>
<dbReference type="InterPro" id="IPR016167">
    <property type="entry name" value="FAD-bd_PCMH_sub1"/>
</dbReference>
<organism evidence="7 8">
    <name type="scientific">Kribbella steppae</name>
    <dbReference type="NCBI Taxonomy" id="2512223"/>
    <lineage>
        <taxon>Bacteria</taxon>
        <taxon>Bacillati</taxon>
        <taxon>Actinomycetota</taxon>
        <taxon>Actinomycetes</taxon>
        <taxon>Propionibacteriales</taxon>
        <taxon>Kribbellaceae</taxon>
        <taxon>Kribbella</taxon>
    </lineage>
</organism>
<dbReference type="GO" id="GO:0071949">
    <property type="term" value="F:FAD binding"/>
    <property type="evidence" value="ECO:0007669"/>
    <property type="project" value="InterPro"/>
</dbReference>
<dbReference type="InterPro" id="IPR050416">
    <property type="entry name" value="FAD-linked_Oxidoreductase"/>
</dbReference>
<dbReference type="InterPro" id="IPR012951">
    <property type="entry name" value="BBE"/>
</dbReference>
<evidence type="ECO:0000256" key="2">
    <source>
        <dbReference type="ARBA" id="ARBA00005466"/>
    </source>
</evidence>
<protein>
    <submittedName>
        <fullName evidence="7">FAD/FMN-containing dehydrogenase</fullName>
    </submittedName>
</protein>
<comment type="cofactor">
    <cofactor evidence="1">
        <name>FAD</name>
        <dbReference type="ChEBI" id="CHEBI:57692"/>
    </cofactor>
</comment>
<keyword evidence="3" id="KW-0285">Flavoprotein</keyword>
<dbReference type="Gene3D" id="3.30.43.10">
    <property type="entry name" value="Uridine Diphospho-n-acetylenolpyruvylglucosamine Reductase, domain 2"/>
    <property type="match status" value="1"/>
</dbReference>
<evidence type="ECO:0000256" key="3">
    <source>
        <dbReference type="ARBA" id="ARBA00022630"/>
    </source>
</evidence>
<evidence type="ECO:0000256" key="1">
    <source>
        <dbReference type="ARBA" id="ARBA00001974"/>
    </source>
</evidence>
<dbReference type="Pfam" id="PF01565">
    <property type="entry name" value="FAD_binding_4"/>
    <property type="match status" value="1"/>
</dbReference>
<dbReference type="GO" id="GO:0016491">
    <property type="term" value="F:oxidoreductase activity"/>
    <property type="evidence" value="ECO:0007669"/>
    <property type="project" value="UniProtKB-KW"/>
</dbReference>
<dbReference type="InterPro" id="IPR036318">
    <property type="entry name" value="FAD-bd_PCMH-like_sf"/>
</dbReference>
<keyword evidence="4" id="KW-0274">FAD</keyword>
<dbReference type="InterPro" id="IPR016166">
    <property type="entry name" value="FAD-bd_PCMH"/>
</dbReference>
<dbReference type="Gene3D" id="3.30.465.10">
    <property type="match status" value="1"/>
</dbReference>
<dbReference type="AlphaFoldDB" id="A0A4R2H304"/>
<dbReference type="InterPro" id="IPR006093">
    <property type="entry name" value="Oxy_OxRdtase_FAD_BS"/>
</dbReference>
<comment type="caution">
    <text evidence="7">The sequence shown here is derived from an EMBL/GenBank/DDBJ whole genome shotgun (WGS) entry which is preliminary data.</text>
</comment>
<sequence>MEANQPQFAGADGRRMKTSTIDVAGLDGALVRLTSEQLDEFESRVKRPLLRSDDAGWDDAVLVWNGMVAKAPAVVLQPTSARDVAAAVGFARDHGLLLSIKGGGHNMAGTSIAERGLTLDMSRMRDVTVDPDARLAQVGPGCLLQDVDRATQAHGLATPLGSFSSEVGVAGLTLGGGLGYLTRRFGWTADNLEEVEIVTADGQIRTANREENTELFWALRGGGGNFGVVTRFTFRLHDVGPTVTGGLIVWSADQVDDVLATYRNLTESAPRELTAAVSVRLAPPAPFLPEDWHGRPIVALLICHSGADAAADLAPVRTLGDPIADLVTETPYTDQQSMFDGDEPKGHRYYWKTEYLAGLTNEFLDIFRDSALKVTSPLSASIVIHLAGELNERADDDGAVGNRDARYMTAFAGQWPADSPDDEHVAWVREAWKSVRPFSTGGNYLNFQTADEDEERVRATYGANFDRLVAVKNAYDSQNLFRRNRNIRPRARAG</sequence>
<dbReference type="PROSITE" id="PS00862">
    <property type="entry name" value="OX2_COVAL_FAD"/>
    <property type="match status" value="1"/>
</dbReference>
<dbReference type="InterPro" id="IPR016169">
    <property type="entry name" value="FAD-bd_PCMH_sub2"/>
</dbReference>
<accession>A0A4R2H304</accession>
<name>A0A4R2H304_9ACTN</name>
<dbReference type="PANTHER" id="PTHR42973:SF39">
    <property type="entry name" value="FAD-BINDING PCMH-TYPE DOMAIN-CONTAINING PROTEIN"/>
    <property type="match status" value="1"/>
</dbReference>
<evidence type="ECO:0000256" key="5">
    <source>
        <dbReference type="ARBA" id="ARBA00023002"/>
    </source>
</evidence>
<dbReference type="PROSITE" id="PS51387">
    <property type="entry name" value="FAD_PCMH"/>
    <property type="match status" value="1"/>
</dbReference>
<reference evidence="7 8" key="1">
    <citation type="journal article" date="2015" name="Stand. Genomic Sci.">
        <title>Genomic Encyclopedia of Bacterial and Archaeal Type Strains, Phase III: the genomes of soil and plant-associated and newly described type strains.</title>
        <authorList>
            <person name="Whitman W.B."/>
            <person name="Woyke T."/>
            <person name="Klenk H.P."/>
            <person name="Zhou Y."/>
            <person name="Lilburn T.G."/>
            <person name="Beck B.J."/>
            <person name="De Vos P."/>
            <person name="Vandamme P."/>
            <person name="Eisen J.A."/>
            <person name="Garrity G."/>
            <person name="Hugenholtz P."/>
            <person name="Kyrpides N.C."/>
        </authorList>
    </citation>
    <scope>NUCLEOTIDE SEQUENCE [LARGE SCALE GENOMIC DNA]</scope>
    <source>
        <strain evidence="7 8">VKM Ac-2572</strain>
    </source>
</reference>
<gene>
    <name evidence="7" type="ORF">EV652_11357</name>
</gene>
<dbReference type="Gene3D" id="3.40.462.20">
    <property type="match status" value="1"/>
</dbReference>
<evidence type="ECO:0000313" key="8">
    <source>
        <dbReference type="Proteomes" id="UP000294508"/>
    </source>
</evidence>
<dbReference type="EMBL" id="SLWN01000013">
    <property type="protein sequence ID" value="TCO19658.1"/>
    <property type="molecule type" value="Genomic_DNA"/>
</dbReference>
<evidence type="ECO:0000256" key="4">
    <source>
        <dbReference type="ARBA" id="ARBA00022827"/>
    </source>
</evidence>
<dbReference type="PANTHER" id="PTHR42973">
    <property type="entry name" value="BINDING OXIDOREDUCTASE, PUTATIVE (AFU_ORTHOLOGUE AFUA_1G17690)-RELATED"/>
    <property type="match status" value="1"/>
</dbReference>
<dbReference type="SUPFAM" id="SSF56176">
    <property type="entry name" value="FAD-binding/transporter-associated domain-like"/>
    <property type="match status" value="1"/>
</dbReference>
<evidence type="ECO:0000259" key="6">
    <source>
        <dbReference type="PROSITE" id="PS51387"/>
    </source>
</evidence>
<proteinExistence type="inferred from homology"/>